<proteinExistence type="inferred from homology"/>
<keyword evidence="3 6" id="KW-0812">Transmembrane</keyword>
<dbReference type="Proteomes" id="UP001595921">
    <property type="component" value="Unassembled WGS sequence"/>
</dbReference>
<dbReference type="PANTHER" id="PTHR38459:SF1">
    <property type="entry name" value="PROPHAGE BACTOPRENOL-LINKED GLUCOSE TRANSLOCASE HOMOLOG"/>
    <property type="match status" value="1"/>
</dbReference>
<dbReference type="Pfam" id="PF04138">
    <property type="entry name" value="GtrA_DPMS_TM"/>
    <property type="match status" value="1"/>
</dbReference>
<feature type="transmembrane region" description="Helical" evidence="6">
    <location>
        <begin position="21"/>
        <end position="39"/>
    </location>
</feature>
<feature type="transmembrane region" description="Helical" evidence="6">
    <location>
        <begin position="109"/>
        <end position="132"/>
    </location>
</feature>
<evidence type="ECO:0000256" key="2">
    <source>
        <dbReference type="ARBA" id="ARBA00009399"/>
    </source>
</evidence>
<keyword evidence="4 6" id="KW-1133">Transmembrane helix</keyword>
<reference evidence="8 9" key="1">
    <citation type="journal article" date="2019" name="Int. J. Syst. Evol. Microbiol.">
        <title>The Global Catalogue of Microorganisms (GCM) 10K type strain sequencing project: providing services to taxonomists for standard genome sequencing and annotation.</title>
        <authorList>
            <consortium name="The Broad Institute Genomics Platform"/>
            <consortium name="The Broad Institute Genome Sequencing Center for Infectious Disease"/>
            <person name="Wu L."/>
            <person name="Ma J."/>
        </authorList>
    </citation>
    <scope>NUCLEOTIDE SEQUENCE [LARGE SCALE GENOMIC DNA]</scope>
    <source>
        <strain evidence="8 9">CGMCC 1.12553</strain>
    </source>
</reference>
<evidence type="ECO:0000256" key="1">
    <source>
        <dbReference type="ARBA" id="ARBA00004141"/>
    </source>
</evidence>
<evidence type="ECO:0000259" key="7">
    <source>
        <dbReference type="Pfam" id="PF04138"/>
    </source>
</evidence>
<evidence type="ECO:0000313" key="8">
    <source>
        <dbReference type="EMBL" id="MFC4359805.1"/>
    </source>
</evidence>
<feature type="domain" description="GtrA/DPMS transmembrane" evidence="7">
    <location>
        <begin position="21"/>
        <end position="132"/>
    </location>
</feature>
<dbReference type="RefSeq" id="WP_267621240.1">
    <property type="nucleotide sequence ID" value="NZ_JAODIW010000006.1"/>
</dbReference>
<dbReference type="InterPro" id="IPR051401">
    <property type="entry name" value="GtrA_CellWall_Glycosyl"/>
</dbReference>
<dbReference type="AlphaFoldDB" id="A0ABD5PG88"/>
<comment type="caution">
    <text evidence="8">The sequence shown here is derived from an EMBL/GenBank/DDBJ whole genome shotgun (WGS) entry which is preliminary data.</text>
</comment>
<sequence>MDGRHTDSTLATQDRLVRLTKFATVGAAAFAVNLLVFAALDGTTWYLVAGAVSWLVANFSSYNLNRRFTFEEIRFGYLRGYRRHLSVYLVGFVVYMVVLWLLGTVVDRYVALVCAVVVSGSLNFVGSEFWVFDPGR</sequence>
<evidence type="ECO:0000256" key="4">
    <source>
        <dbReference type="ARBA" id="ARBA00022989"/>
    </source>
</evidence>
<feature type="transmembrane region" description="Helical" evidence="6">
    <location>
        <begin position="45"/>
        <end position="64"/>
    </location>
</feature>
<feature type="transmembrane region" description="Helical" evidence="6">
    <location>
        <begin position="85"/>
        <end position="103"/>
    </location>
</feature>
<name>A0ABD5PG88_9EURY</name>
<dbReference type="GO" id="GO:0016020">
    <property type="term" value="C:membrane"/>
    <property type="evidence" value="ECO:0007669"/>
    <property type="project" value="UniProtKB-SubCell"/>
</dbReference>
<evidence type="ECO:0000256" key="5">
    <source>
        <dbReference type="ARBA" id="ARBA00023136"/>
    </source>
</evidence>
<protein>
    <submittedName>
        <fullName evidence="8">GtrA family protein</fullName>
    </submittedName>
</protein>
<keyword evidence="5 6" id="KW-0472">Membrane</keyword>
<gene>
    <name evidence="8" type="ORF">ACFO0N_17815</name>
</gene>
<organism evidence="8 9">
    <name type="scientific">Halobium salinum</name>
    <dbReference type="NCBI Taxonomy" id="1364940"/>
    <lineage>
        <taxon>Archaea</taxon>
        <taxon>Methanobacteriati</taxon>
        <taxon>Methanobacteriota</taxon>
        <taxon>Stenosarchaea group</taxon>
        <taxon>Halobacteria</taxon>
        <taxon>Halobacteriales</taxon>
        <taxon>Haloferacaceae</taxon>
        <taxon>Halobium</taxon>
    </lineage>
</organism>
<evidence type="ECO:0000256" key="6">
    <source>
        <dbReference type="SAM" id="Phobius"/>
    </source>
</evidence>
<comment type="similarity">
    <text evidence="2">Belongs to the GtrA family.</text>
</comment>
<evidence type="ECO:0000256" key="3">
    <source>
        <dbReference type="ARBA" id="ARBA00022692"/>
    </source>
</evidence>
<accession>A0ABD5PG88</accession>
<dbReference type="PANTHER" id="PTHR38459">
    <property type="entry name" value="PROPHAGE BACTOPRENOL-LINKED GLUCOSE TRANSLOCASE HOMOLOG"/>
    <property type="match status" value="1"/>
</dbReference>
<keyword evidence="9" id="KW-1185">Reference proteome</keyword>
<comment type="subcellular location">
    <subcellularLocation>
        <location evidence="1">Membrane</location>
        <topology evidence="1">Multi-pass membrane protein</topology>
    </subcellularLocation>
</comment>
<dbReference type="EMBL" id="JBHSDS010000008">
    <property type="protein sequence ID" value="MFC4359805.1"/>
    <property type="molecule type" value="Genomic_DNA"/>
</dbReference>
<evidence type="ECO:0000313" key="9">
    <source>
        <dbReference type="Proteomes" id="UP001595921"/>
    </source>
</evidence>
<dbReference type="InterPro" id="IPR007267">
    <property type="entry name" value="GtrA_DPMS_TM"/>
</dbReference>